<evidence type="ECO:0000256" key="2">
    <source>
        <dbReference type="SAM" id="SignalP"/>
    </source>
</evidence>
<name>A0AAE0JDH4_9PEZI</name>
<evidence type="ECO:0000313" key="3">
    <source>
        <dbReference type="EMBL" id="KAK3343161.1"/>
    </source>
</evidence>
<dbReference type="AlphaFoldDB" id="A0AAE0JDH4"/>
<feature type="region of interest" description="Disordered" evidence="1">
    <location>
        <begin position="129"/>
        <end position="150"/>
    </location>
</feature>
<dbReference type="RefSeq" id="XP_062680954.1">
    <property type="nucleotide sequence ID" value="XM_062822332.1"/>
</dbReference>
<accession>A0AAE0JDH4</accession>
<dbReference type="GeneID" id="87859486"/>
<evidence type="ECO:0008006" key="5">
    <source>
        <dbReference type="Google" id="ProtNLM"/>
    </source>
</evidence>
<feature type="signal peptide" evidence="2">
    <location>
        <begin position="1"/>
        <end position="24"/>
    </location>
</feature>
<keyword evidence="2" id="KW-0732">Signal</keyword>
<comment type="caution">
    <text evidence="3">The sequence shown here is derived from an EMBL/GenBank/DDBJ whole genome shotgun (WGS) entry which is preliminary data.</text>
</comment>
<organism evidence="3 4">
    <name type="scientific">Neurospora tetraspora</name>
    <dbReference type="NCBI Taxonomy" id="94610"/>
    <lineage>
        <taxon>Eukaryota</taxon>
        <taxon>Fungi</taxon>
        <taxon>Dikarya</taxon>
        <taxon>Ascomycota</taxon>
        <taxon>Pezizomycotina</taxon>
        <taxon>Sordariomycetes</taxon>
        <taxon>Sordariomycetidae</taxon>
        <taxon>Sordariales</taxon>
        <taxon>Sordariaceae</taxon>
        <taxon>Neurospora</taxon>
    </lineage>
</organism>
<evidence type="ECO:0000313" key="4">
    <source>
        <dbReference type="Proteomes" id="UP001278500"/>
    </source>
</evidence>
<evidence type="ECO:0000256" key="1">
    <source>
        <dbReference type="SAM" id="MobiDB-lite"/>
    </source>
</evidence>
<dbReference type="Proteomes" id="UP001278500">
    <property type="component" value="Unassembled WGS sequence"/>
</dbReference>
<reference evidence="3" key="1">
    <citation type="journal article" date="2023" name="Mol. Phylogenet. Evol.">
        <title>Genome-scale phylogeny and comparative genomics of the fungal order Sordariales.</title>
        <authorList>
            <person name="Hensen N."/>
            <person name="Bonometti L."/>
            <person name="Westerberg I."/>
            <person name="Brannstrom I.O."/>
            <person name="Guillou S."/>
            <person name="Cros-Aarteil S."/>
            <person name="Calhoun S."/>
            <person name="Haridas S."/>
            <person name="Kuo A."/>
            <person name="Mondo S."/>
            <person name="Pangilinan J."/>
            <person name="Riley R."/>
            <person name="LaButti K."/>
            <person name="Andreopoulos B."/>
            <person name="Lipzen A."/>
            <person name="Chen C."/>
            <person name="Yan M."/>
            <person name="Daum C."/>
            <person name="Ng V."/>
            <person name="Clum A."/>
            <person name="Steindorff A."/>
            <person name="Ohm R.A."/>
            <person name="Martin F."/>
            <person name="Silar P."/>
            <person name="Natvig D.O."/>
            <person name="Lalanne C."/>
            <person name="Gautier V."/>
            <person name="Ament-Velasquez S.L."/>
            <person name="Kruys A."/>
            <person name="Hutchinson M.I."/>
            <person name="Powell A.J."/>
            <person name="Barry K."/>
            <person name="Miller A.N."/>
            <person name="Grigoriev I.V."/>
            <person name="Debuchy R."/>
            <person name="Gladieux P."/>
            <person name="Hiltunen Thoren M."/>
            <person name="Johannesson H."/>
        </authorList>
    </citation>
    <scope>NUCLEOTIDE SEQUENCE</scope>
    <source>
        <strain evidence="3">CBS 560.94</strain>
    </source>
</reference>
<dbReference type="EMBL" id="JAUEPP010000005">
    <property type="protein sequence ID" value="KAK3343161.1"/>
    <property type="molecule type" value="Genomic_DNA"/>
</dbReference>
<sequence>MPGGKWWTWIRCHALSARLHATNCSSSPTRWSRKGGSGPGATTRLNLFAEVTRRQDASFFVQFQSLAAFQKHPNMYERSRRYAIFHHCSMPISTLFTNGHMGAKRMDMTRRTGSTVNTVCAQQKLVAGNTKRQLQSARPGATGPGPMWNPPKGVRPRANFLISIHVQYTRLLHFQQ</sequence>
<gene>
    <name evidence="3" type="ORF">B0H65DRAFT_241636</name>
</gene>
<reference evidence="3" key="2">
    <citation type="submission" date="2023-06" db="EMBL/GenBank/DDBJ databases">
        <authorList>
            <consortium name="Lawrence Berkeley National Laboratory"/>
            <person name="Haridas S."/>
            <person name="Hensen N."/>
            <person name="Bonometti L."/>
            <person name="Westerberg I."/>
            <person name="Brannstrom I.O."/>
            <person name="Guillou S."/>
            <person name="Cros-Aarteil S."/>
            <person name="Calhoun S."/>
            <person name="Kuo A."/>
            <person name="Mondo S."/>
            <person name="Pangilinan J."/>
            <person name="Riley R."/>
            <person name="Labutti K."/>
            <person name="Andreopoulos B."/>
            <person name="Lipzen A."/>
            <person name="Chen C."/>
            <person name="Yanf M."/>
            <person name="Daum C."/>
            <person name="Ng V."/>
            <person name="Clum A."/>
            <person name="Steindorff A."/>
            <person name="Ohm R."/>
            <person name="Martin F."/>
            <person name="Silar P."/>
            <person name="Natvig D."/>
            <person name="Lalanne C."/>
            <person name="Gautier V."/>
            <person name="Ament-Velasquez S.L."/>
            <person name="Kruys A."/>
            <person name="Hutchinson M.I."/>
            <person name="Powell A.J."/>
            <person name="Barry K."/>
            <person name="Miller A.N."/>
            <person name="Grigoriev I.V."/>
            <person name="Debuchy R."/>
            <person name="Gladieux P."/>
            <person name="Thoren M.H."/>
            <person name="Johannesson H."/>
        </authorList>
    </citation>
    <scope>NUCLEOTIDE SEQUENCE</scope>
    <source>
        <strain evidence="3">CBS 560.94</strain>
    </source>
</reference>
<proteinExistence type="predicted"/>
<feature type="chain" id="PRO_5042073938" description="Secreted protein" evidence="2">
    <location>
        <begin position="25"/>
        <end position="176"/>
    </location>
</feature>
<keyword evidence="4" id="KW-1185">Reference proteome</keyword>
<protein>
    <recommendedName>
        <fullName evidence="5">Secreted protein</fullName>
    </recommendedName>
</protein>